<comment type="caution">
    <text evidence="4">The sequence shown here is derived from an EMBL/GenBank/DDBJ whole genome shotgun (WGS) entry which is preliminary data.</text>
</comment>
<dbReference type="EMBL" id="NRGR01000016">
    <property type="protein sequence ID" value="PCC39242.1"/>
    <property type="molecule type" value="Genomic_DNA"/>
</dbReference>
<sequence>MSGHHEPTVHGFEAPTVNGTEAPTVNGTEDSRRGRCRVLSRLRDPRGSMTILTTGVLVVILMVIGVGTAVTGVHLERNGLQAAADSAALAASQTVDPARLYTTGDGNALHAGFARRAAQEQLRRYPLDTTSTEDVQVLDVSVDGDGTVRVVVTARTHPPLAGWFTRRTGLSVPLTVQGEARSR</sequence>
<evidence type="ECO:0000256" key="2">
    <source>
        <dbReference type="SAM" id="Phobius"/>
    </source>
</evidence>
<feature type="transmembrane region" description="Helical" evidence="2">
    <location>
        <begin position="49"/>
        <end position="70"/>
    </location>
</feature>
<dbReference type="OrthoDB" id="4793549at2"/>
<keyword evidence="2" id="KW-0472">Membrane</keyword>
<dbReference type="Proteomes" id="UP000218598">
    <property type="component" value="Unassembled WGS sequence"/>
</dbReference>
<reference evidence="4 5" key="1">
    <citation type="journal article" date="2017" name="Elife">
        <title>Extensive horizontal gene transfer in cheese-associated bacteria.</title>
        <authorList>
            <person name="Bonham K.S."/>
            <person name="Wolfe B.E."/>
            <person name="Dutton R.J."/>
        </authorList>
    </citation>
    <scope>NUCLEOTIDE SEQUENCE [LARGE SCALE GENOMIC DNA]</scope>
    <source>
        <strain evidence="4 5">341_9</strain>
    </source>
</reference>
<dbReference type="AlphaFoldDB" id="A0A2A3YHL0"/>
<keyword evidence="5" id="KW-1185">Reference proteome</keyword>
<feature type="compositionally biased region" description="Polar residues" evidence="1">
    <location>
        <begin position="17"/>
        <end position="28"/>
    </location>
</feature>
<evidence type="ECO:0000313" key="4">
    <source>
        <dbReference type="EMBL" id="PCC39242.1"/>
    </source>
</evidence>
<gene>
    <name evidence="4" type="ORF">CIK66_10230</name>
</gene>
<feature type="domain" description="Putative Flp pilus-assembly TadG-like N-terminal" evidence="3">
    <location>
        <begin position="47"/>
        <end position="91"/>
    </location>
</feature>
<keyword evidence="2" id="KW-0812">Transmembrane</keyword>
<accession>A0A2A3YHL0</accession>
<protein>
    <recommendedName>
        <fullName evidence="3">Putative Flp pilus-assembly TadG-like N-terminal domain-containing protein</fullName>
    </recommendedName>
</protein>
<evidence type="ECO:0000256" key="1">
    <source>
        <dbReference type="SAM" id="MobiDB-lite"/>
    </source>
</evidence>
<evidence type="ECO:0000259" key="3">
    <source>
        <dbReference type="Pfam" id="PF13400"/>
    </source>
</evidence>
<evidence type="ECO:0000313" key="5">
    <source>
        <dbReference type="Proteomes" id="UP000218598"/>
    </source>
</evidence>
<dbReference type="InterPro" id="IPR028087">
    <property type="entry name" value="Tad_N"/>
</dbReference>
<feature type="region of interest" description="Disordered" evidence="1">
    <location>
        <begin position="1"/>
        <end position="32"/>
    </location>
</feature>
<proteinExistence type="predicted"/>
<name>A0A2A3YHL0_9MICO</name>
<organism evidence="4 5">
    <name type="scientific">Brachybacterium alimentarium</name>
    <dbReference type="NCBI Taxonomy" id="47845"/>
    <lineage>
        <taxon>Bacteria</taxon>
        <taxon>Bacillati</taxon>
        <taxon>Actinomycetota</taxon>
        <taxon>Actinomycetes</taxon>
        <taxon>Micrococcales</taxon>
        <taxon>Dermabacteraceae</taxon>
        <taxon>Brachybacterium</taxon>
    </lineage>
</organism>
<dbReference type="Pfam" id="PF13400">
    <property type="entry name" value="Tad"/>
    <property type="match status" value="1"/>
</dbReference>
<keyword evidence="2" id="KW-1133">Transmembrane helix</keyword>